<dbReference type="Proteomes" id="UP000683360">
    <property type="component" value="Unassembled WGS sequence"/>
</dbReference>
<reference evidence="2" key="1">
    <citation type="submission" date="2021-03" db="EMBL/GenBank/DDBJ databases">
        <authorList>
            <person name="Bekaert M."/>
        </authorList>
    </citation>
    <scope>NUCLEOTIDE SEQUENCE</scope>
</reference>
<sequence>MHVQHITTLIKAIQAMYIISVMDNTPAPFLHIMVSEGSALTDKEKKPFPSGAVACGIAGCIIVLFVTFGVLLYRRKHIGCLQSKRNVPNSTYESTTVRETNDRPYTNIELSPDTKHDKSENGQFMGYTRQTYENSPYDGSTCPKKYYVSDLKQNVDYKQ</sequence>
<dbReference type="EMBL" id="CAJPWZ010001998">
    <property type="protein sequence ID" value="CAG2228551.1"/>
    <property type="molecule type" value="Genomic_DNA"/>
</dbReference>
<keyword evidence="1" id="KW-0472">Membrane</keyword>
<protein>
    <submittedName>
        <fullName evidence="2">Uncharacterized protein</fullName>
    </submittedName>
</protein>
<dbReference type="OrthoDB" id="10457019at2759"/>
<keyword evidence="1" id="KW-0812">Transmembrane</keyword>
<name>A0A8S3T505_MYTED</name>
<keyword evidence="3" id="KW-1185">Reference proteome</keyword>
<comment type="caution">
    <text evidence="2">The sequence shown here is derived from an EMBL/GenBank/DDBJ whole genome shotgun (WGS) entry which is preliminary data.</text>
</comment>
<gene>
    <name evidence="2" type="ORF">MEDL_41509</name>
</gene>
<evidence type="ECO:0000256" key="1">
    <source>
        <dbReference type="SAM" id="Phobius"/>
    </source>
</evidence>
<keyword evidence="1" id="KW-1133">Transmembrane helix</keyword>
<evidence type="ECO:0000313" key="3">
    <source>
        <dbReference type="Proteomes" id="UP000683360"/>
    </source>
</evidence>
<organism evidence="2 3">
    <name type="scientific">Mytilus edulis</name>
    <name type="common">Blue mussel</name>
    <dbReference type="NCBI Taxonomy" id="6550"/>
    <lineage>
        <taxon>Eukaryota</taxon>
        <taxon>Metazoa</taxon>
        <taxon>Spiralia</taxon>
        <taxon>Lophotrochozoa</taxon>
        <taxon>Mollusca</taxon>
        <taxon>Bivalvia</taxon>
        <taxon>Autobranchia</taxon>
        <taxon>Pteriomorphia</taxon>
        <taxon>Mytilida</taxon>
        <taxon>Mytiloidea</taxon>
        <taxon>Mytilidae</taxon>
        <taxon>Mytilinae</taxon>
        <taxon>Mytilus</taxon>
    </lineage>
</organism>
<accession>A0A8S3T505</accession>
<feature type="transmembrane region" description="Helical" evidence="1">
    <location>
        <begin position="51"/>
        <end position="73"/>
    </location>
</feature>
<dbReference type="AlphaFoldDB" id="A0A8S3T505"/>
<evidence type="ECO:0000313" key="2">
    <source>
        <dbReference type="EMBL" id="CAG2228551.1"/>
    </source>
</evidence>
<proteinExistence type="predicted"/>